<protein>
    <recommendedName>
        <fullName evidence="2">DUF7869 domain-containing protein</fullName>
    </recommendedName>
</protein>
<feature type="region of interest" description="Disordered" evidence="1">
    <location>
        <begin position="1"/>
        <end position="23"/>
    </location>
</feature>
<organism evidence="3 4">
    <name type="scientific">Nesidiocoris tenuis</name>
    <dbReference type="NCBI Taxonomy" id="355587"/>
    <lineage>
        <taxon>Eukaryota</taxon>
        <taxon>Metazoa</taxon>
        <taxon>Ecdysozoa</taxon>
        <taxon>Arthropoda</taxon>
        <taxon>Hexapoda</taxon>
        <taxon>Insecta</taxon>
        <taxon>Pterygota</taxon>
        <taxon>Neoptera</taxon>
        <taxon>Paraneoptera</taxon>
        <taxon>Hemiptera</taxon>
        <taxon>Heteroptera</taxon>
        <taxon>Panheteroptera</taxon>
        <taxon>Cimicomorpha</taxon>
        <taxon>Miridae</taxon>
        <taxon>Dicyphina</taxon>
        <taxon>Nesidiocoris</taxon>
    </lineage>
</organism>
<dbReference type="EMBL" id="AP028910">
    <property type="protein sequence ID" value="BES90121.1"/>
    <property type="molecule type" value="Genomic_DNA"/>
</dbReference>
<feature type="domain" description="DUF7869" evidence="2">
    <location>
        <begin position="492"/>
        <end position="635"/>
    </location>
</feature>
<sequence length="733" mass="84615">MDHRQLTPSSEGCFPGSSWTEDEDCEESQGQMTVEEICGVIDADPTMIFLQNQQCTVASPGLDSADIPIIDTTNCGDTLEPLDEEHSWAFEVRTPPDVIASEVIVTTTVVEEPLDEAPLDALHQSTLPSEEKISGTEMKRKAKENRVLGNPYTGFRRKDKKSTNKIIHDVNRELRKIGPPCASPKCRQWSKRSCSSVSLSDREFIFNQFWKNMTTWAEKKTYVCSTVRVEPTKQKTVKGKESRRTSTYLYNLKIQDRSFPVCREMYLNTLGLKRTELHYWISNFHLNDIPSSRNPKDPSVNHEQAESDEEDDPSSTVRSAKNLSVAAFNQAADHLNRFLDALPTLPSHYCRKNSSKLYLQTDIRSWNQLYDIYMTRCIEKNVQPVSKFTFRKIRVKKNIDIHQPKKDKCDLCCSYELGHVSQDIYDAHRLNKESARQEKEMDKAESIKGSCHTLCFDLMMVQPLPRLRAASAYYKLKLTAHCFTVYNLKTHDCMAYWFDETEVPLNATTFASCLWEYLEELLEESTKTVILYSDGCCYQNRNSVLSNALLHLSMLKKVTIIQKFLEKGHTQMECDSAHSTIERKINNIEVHLTSQYTSLTEVARKTPMPYRSKMIDHKFVKNFGDTNHMIYPTIRPGRKSGDPTVTNLRWLQYEPTGQIKYKLAFQDELRDLPHRPKTVKPLFPPAYTSRPSIPMDKYTDLQALKTLMPSDTHEWYDAIPHEDESRRKLKRKV</sequence>
<dbReference type="InterPro" id="IPR057191">
    <property type="entry name" value="DUF7869"/>
</dbReference>
<proteinExistence type="predicted"/>
<dbReference type="Proteomes" id="UP001307889">
    <property type="component" value="Chromosome 2"/>
</dbReference>
<dbReference type="Pfam" id="PF25273">
    <property type="entry name" value="DUF7869"/>
    <property type="match status" value="1"/>
</dbReference>
<evidence type="ECO:0000313" key="4">
    <source>
        <dbReference type="Proteomes" id="UP001307889"/>
    </source>
</evidence>
<gene>
    <name evidence="3" type="ORF">NTJ_02928</name>
</gene>
<evidence type="ECO:0000313" key="3">
    <source>
        <dbReference type="EMBL" id="BES90121.1"/>
    </source>
</evidence>
<dbReference type="PANTHER" id="PTHR10773:SF19">
    <property type="match status" value="1"/>
</dbReference>
<dbReference type="PANTHER" id="PTHR10773">
    <property type="entry name" value="DNA-DIRECTED RNA POLYMERASES I, II, AND III SUBUNIT RPABC2"/>
    <property type="match status" value="1"/>
</dbReference>
<evidence type="ECO:0000259" key="2">
    <source>
        <dbReference type="Pfam" id="PF25273"/>
    </source>
</evidence>
<feature type="compositionally biased region" description="Basic and acidic residues" evidence="1">
    <location>
        <begin position="294"/>
        <end position="305"/>
    </location>
</feature>
<evidence type="ECO:0000256" key="1">
    <source>
        <dbReference type="SAM" id="MobiDB-lite"/>
    </source>
</evidence>
<reference evidence="3 4" key="1">
    <citation type="submission" date="2023-09" db="EMBL/GenBank/DDBJ databases">
        <title>Nesidiocoris tenuis whole genome shotgun sequence.</title>
        <authorList>
            <person name="Shibata T."/>
            <person name="Shimoda M."/>
            <person name="Kobayashi T."/>
            <person name="Uehara T."/>
        </authorList>
    </citation>
    <scope>NUCLEOTIDE SEQUENCE [LARGE SCALE GENOMIC DNA]</scope>
    <source>
        <strain evidence="3 4">Japan</strain>
    </source>
</reference>
<keyword evidence="4" id="KW-1185">Reference proteome</keyword>
<feature type="region of interest" description="Disordered" evidence="1">
    <location>
        <begin position="291"/>
        <end position="316"/>
    </location>
</feature>
<feature type="compositionally biased region" description="Polar residues" evidence="1">
    <location>
        <begin position="1"/>
        <end position="10"/>
    </location>
</feature>
<accession>A0ABN7AGX1</accession>
<name>A0ABN7AGX1_9HEMI</name>